<dbReference type="AlphaFoldDB" id="A0AA86NB87"/>
<dbReference type="EMBL" id="CATOUU010000108">
    <property type="protein sequence ID" value="CAI9916537.1"/>
    <property type="molecule type" value="Genomic_DNA"/>
</dbReference>
<dbReference type="Proteomes" id="UP001642409">
    <property type="component" value="Unassembled WGS sequence"/>
</dbReference>
<sequence length="117" mass="13626">MIKTSRNSKQLVLEPLIFQPNQYRPRINNIIQNNPSIQRSIQKISNSSSLERPKFIFGQQSQKVILTFKIELLNEQISELHYEIQKLESQLQQSFESLNSLCDTAKDLIQNNKAPLQ</sequence>
<evidence type="ECO:0000313" key="2">
    <source>
        <dbReference type="EMBL" id="CAL6005985.1"/>
    </source>
</evidence>
<evidence type="ECO:0000313" key="3">
    <source>
        <dbReference type="Proteomes" id="UP001642409"/>
    </source>
</evidence>
<protein>
    <submittedName>
        <fullName evidence="2">Hypothetical_protein</fullName>
    </submittedName>
</protein>
<proteinExistence type="predicted"/>
<comment type="caution">
    <text evidence="1">The sequence shown here is derived from an EMBL/GenBank/DDBJ whole genome shotgun (WGS) entry which is preliminary data.</text>
</comment>
<reference evidence="1" key="1">
    <citation type="submission" date="2023-06" db="EMBL/GenBank/DDBJ databases">
        <authorList>
            <person name="Kurt Z."/>
        </authorList>
    </citation>
    <scope>NUCLEOTIDE SEQUENCE</scope>
</reference>
<name>A0AA86NB87_9EUKA</name>
<organism evidence="1">
    <name type="scientific">Hexamita inflata</name>
    <dbReference type="NCBI Taxonomy" id="28002"/>
    <lineage>
        <taxon>Eukaryota</taxon>
        <taxon>Metamonada</taxon>
        <taxon>Diplomonadida</taxon>
        <taxon>Hexamitidae</taxon>
        <taxon>Hexamitinae</taxon>
        <taxon>Hexamita</taxon>
    </lineage>
</organism>
<keyword evidence="3" id="KW-1185">Reference proteome</keyword>
<accession>A0AA86NB87</accession>
<gene>
    <name evidence="2" type="ORF">HINF_LOCUS19911</name>
    <name evidence="1" type="ORF">HINF_LOCUS4182</name>
</gene>
<evidence type="ECO:0000313" key="1">
    <source>
        <dbReference type="EMBL" id="CAI9916537.1"/>
    </source>
</evidence>
<reference evidence="2 3" key="2">
    <citation type="submission" date="2024-07" db="EMBL/GenBank/DDBJ databases">
        <authorList>
            <person name="Akdeniz Z."/>
        </authorList>
    </citation>
    <scope>NUCLEOTIDE SEQUENCE [LARGE SCALE GENOMIC DNA]</scope>
</reference>
<dbReference type="EMBL" id="CAXDID020000053">
    <property type="protein sequence ID" value="CAL6005985.1"/>
    <property type="molecule type" value="Genomic_DNA"/>
</dbReference>